<dbReference type="GO" id="GO:0045505">
    <property type="term" value="F:dynein intermediate chain binding"/>
    <property type="evidence" value="ECO:0007669"/>
    <property type="project" value="InterPro"/>
</dbReference>
<dbReference type="FunFam" id="3.10.490.20:FF:000009">
    <property type="entry name" value="Dynein heavy chain 4"/>
    <property type="match status" value="1"/>
</dbReference>
<dbReference type="Proteomes" id="UP000266743">
    <property type="component" value="Chromosome 8"/>
</dbReference>
<evidence type="ECO:0000313" key="2">
    <source>
        <dbReference type="EMBL" id="RHW71011.1"/>
    </source>
</evidence>
<name>A0A3L6L630_9TRYP</name>
<dbReference type="InterPro" id="IPR026983">
    <property type="entry name" value="DHC"/>
</dbReference>
<dbReference type="EMBL" id="QSBY01000008">
    <property type="protein sequence ID" value="RHW71011.1"/>
    <property type="molecule type" value="Genomic_DNA"/>
</dbReference>
<proteinExistence type="predicted"/>
<sequence length="163" mass="18881">MKQWGQRVPNVFWLSGFTYPTGFLKGLQQQQARHDRISIDQYTWEFVVLPSEERTIVNRAKKGAYVRGIFLEGAGWNEEMNTLCEPRPLELIVPMPIIHFKPKIRDTKPRPPTIYECPLYMYPLRTGTRERPSFVVAVDLESGEAVPEHYTKRGTALLLSTDE</sequence>
<protein>
    <submittedName>
        <fullName evidence="2">Dynein heavy chain and region D6 of dynein motor</fullName>
    </submittedName>
</protein>
<dbReference type="Pfam" id="PF18199">
    <property type="entry name" value="Dynein_C"/>
    <property type="match status" value="1"/>
</dbReference>
<reference evidence="2" key="1">
    <citation type="submission" date="2018-09" db="EMBL/GenBank/DDBJ databases">
        <title>whole genome sequence of T. equiperdum IVM-t1 strain.</title>
        <authorList>
            <person name="Suganuma K."/>
        </authorList>
    </citation>
    <scope>NUCLEOTIDE SEQUENCE [LARGE SCALE GENOMIC DNA]</scope>
    <source>
        <strain evidence="2">IVM-t1</strain>
    </source>
</reference>
<dbReference type="InterPro" id="IPR043160">
    <property type="entry name" value="Dynein_C_barrel"/>
</dbReference>
<dbReference type="PANTHER" id="PTHR46961:SF8">
    <property type="entry name" value="DYNEIN AXONEMAL HEAVY CHAIN 7"/>
    <property type="match status" value="1"/>
</dbReference>
<dbReference type="AlphaFoldDB" id="A0A3L6L630"/>
<comment type="caution">
    <text evidence="2">The sequence shown here is derived from an EMBL/GenBank/DDBJ whole genome shotgun (WGS) entry which is preliminary data.</text>
</comment>
<organism evidence="2">
    <name type="scientific">Trypanosoma brucei equiperdum</name>
    <dbReference type="NCBI Taxonomy" id="630700"/>
    <lineage>
        <taxon>Eukaryota</taxon>
        <taxon>Discoba</taxon>
        <taxon>Euglenozoa</taxon>
        <taxon>Kinetoplastea</taxon>
        <taxon>Metakinetoplastina</taxon>
        <taxon>Trypanosomatida</taxon>
        <taxon>Trypanosomatidae</taxon>
        <taxon>Trypanosoma</taxon>
    </lineage>
</organism>
<dbReference type="GO" id="GO:0007018">
    <property type="term" value="P:microtubule-based movement"/>
    <property type="evidence" value="ECO:0007669"/>
    <property type="project" value="InterPro"/>
</dbReference>
<accession>A0A3L6L630</accession>
<dbReference type="GO" id="GO:0051959">
    <property type="term" value="F:dynein light intermediate chain binding"/>
    <property type="evidence" value="ECO:0007669"/>
    <property type="project" value="InterPro"/>
</dbReference>
<dbReference type="GO" id="GO:0030286">
    <property type="term" value="C:dynein complex"/>
    <property type="evidence" value="ECO:0007669"/>
    <property type="project" value="InterPro"/>
</dbReference>
<feature type="domain" description="Dynein heavy chain C-terminal" evidence="1">
    <location>
        <begin position="2"/>
        <end position="159"/>
    </location>
</feature>
<evidence type="ECO:0000259" key="1">
    <source>
        <dbReference type="Pfam" id="PF18199"/>
    </source>
</evidence>
<dbReference type="Gene3D" id="3.10.490.20">
    <property type="match status" value="1"/>
</dbReference>
<gene>
    <name evidence="2" type="ORF">DPX39_080034900</name>
</gene>
<dbReference type="InterPro" id="IPR041228">
    <property type="entry name" value="Dynein_C"/>
</dbReference>
<dbReference type="PANTHER" id="PTHR46961">
    <property type="entry name" value="DYNEIN HEAVY CHAIN 1, AXONEMAL-LIKE PROTEIN"/>
    <property type="match status" value="1"/>
</dbReference>